<comment type="caution">
    <text evidence="1">The sequence shown here is derived from an EMBL/GenBank/DDBJ whole genome shotgun (WGS) entry which is preliminary data.</text>
</comment>
<sequence length="211" mass="24406">MEVFSLIMENKIEESNEFGYHFGCKDLKLSHMCFADDLLVLCKGNEGSIEVVKKSLEEFSHCGRLLVRYLGVPLLAKKLWFGNCMVLIDKVEERINNWRNKTLSYARRIQLIASVLASMQMYWASVYLLPTTVIKDLEKLDGPLSTVISRRDIYDARLDDNAKVADMLHNDQWVWHDGWKEKYTILSNLDGAVNLSNKEDKVLWVTNAEKK</sequence>
<proteinExistence type="predicted"/>
<keyword evidence="2" id="KW-1185">Reference proteome</keyword>
<evidence type="ECO:0000313" key="1">
    <source>
        <dbReference type="EMBL" id="GJS69908.1"/>
    </source>
</evidence>
<organism evidence="1 2">
    <name type="scientific">Tanacetum coccineum</name>
    <dbReference type="NCBI Taxonomy" id="301880"/>
    <lineage>
        <taxon>Eukaryota</taxon>
        <taxon>Viridiplantae</taxon>
        <taxon>Streptophyta</taxon>
        <taxon>Embryophyta</taxon>
        <taxon>Tracheophyta</taxon>
        <taxon>Spermatophyta</taxon>
        <taxon>Magnoliopsida</taxon>
        <taxon>eudicotyledons</taxon>
        <taxon>Gunneridae</taxon>
        <taxon>Pentapetalae</taxon>
        <taxon>asterids</taxon>
        <taxon>campanulids</taxon>
        <taxon>Asterales</taxon>
        <taxon>Asteraceae</taxon>
        <taxon>Asteroideae</taxon>
        <taxon>Anthemideae</taxon>
        <taxon>Anthemidinae</taxon>
        <taxon>Tanacetum</taxon>
    </lineage>
</organism>
<protein>
    <recommendedName>
        <fullName evidence="3">Reverse transcriptase domain-containing protein</fullName>
    </recommendedName>
</protein>
<accession>A0ABQ4XYI1</accession>
<dbReference type="EMBL" id="BQNB010009897">
    <property type="protein sequence ID" value="GJS69908.1"/>
    <property type="molecule type" value="Genomic_DNA"/>
</dbReference>
<evidence type="ECO:0008006" key="3">
    <source>
        <dbReference type="Google" id="ProtNLM"/>
    </source>
</evidence>
<name>A0ABQ4XYI1_9ASTR</name>
<dbReference type="PANTHER" id="PTHR33116:SF78">
    <property type="entry name" value="OS12G0587133 PROTEIN"/>
    <property type="match status" value="1"/>
</dbReference>
<dbReference type="PANTHER" id="PTHR33116">
    <property type="entry name" value="REVERSE TRANSCRIPTASE ZINC-BINDING DOMAIN-CONTAINING PROTEIN-RELATED-RELATED"/>
    <property type="match status" value="1"/>
</dbReference>
<dbReference type="Proteomes" id="UP001151760">
    <property type="component" value="Unassembled WGS sequence"/>
</dbReference>
<reference evidence="1" key="2">
    <citation type="submission" date="2022-01" db="EMBL/GenBank/DDBJ databases">
        <authorList>
            <person name="Yamashiro T."/>
            <person name="Shiraishi A."/>
            <person name="Satake H."/>
            <person name="Nakayama K."/>
        </authorList>
    </citation>
    <scope>NUCLEOTIDE SEQUENCE</scope>
</reference>
<gene>
    <name evidence="1" type="ORF">Tco_0702749</name>
</gene>
<evidence type="ECO:0000313" key="2">
    <source>
        <dbReference type="Proteomes" id="UP001151760"/>
    </source>
</evidence>
<reference evidence="1" key="1">
    <citation type="journal article" date="2022" name="Int. J. Mol. Sci.">
        <title>Draft Genome of Tanacetum Coccineum: Genomic Comparison of Closely Related Tanacetum-Family Plants.</title>
        <authorList>
            <person name="Yamashiro T."/>
            <person name="Shiraishi A."/>
            <person name="Nakayama K."/>
            <person name="Satake H."/>
        </authorList>
    </citation>
    <scope>NUCLEOTIDE SEQUENCE</scope>
</reference>